<name>A0AAD5TUA9_9FUNG</name>
<dbReference type="GO" id="GO:0008420">
    <property type="term" value="F:RNA polymerase II CTD heptapeptide repeat phosphatase activity"/>
    <property type="evidence" value="ECO:0007669"/>
    <property type="project" value="UniProtKB-ARBA"/>
</dbReference>
<feature type="compositionally biased region" description="Polar residues" evidence="11">
    <location>
        <begin position="873"/>
        <end position="883"/>
    </location>
</feature>
<evidence type="ECO:0000256" key="3">
    <source>
        <dbReference type="ARBA" id="ARBA00013081"/>
    </source>
</evidence>
<dbReference type="FunFam" id="3.40.50.2300:FF:000039">
    <property type="entry name" value="RNA polymerase II subunit A C-terminal domain phosphatase"/>
    <property type="match status" value="1"/>
</dbReference>
<accession>A0AAD5TUA9</accession>
<comment type="subcellular location">
    <subcellularLocation>
        <location evidence="1">Nucleus</location>
    </subcellularLocation>
</comment>
<evidence type="ECO:0000256" key="7">
    <source>
        <dbReference type="ARBA" id="ARBA00023242"/>
    </source>
</evidence>
<dbReference type="SUPFAM" id="SSF52540">
    <property type="entry name" value="P-loop containing nucleoside triphosphate hydrolases"/>
    <property type="match status" value="1"/>
</dbReference>
<feature type="non-terminal residue" evidence="13">
    <location>
        <position position="975"/>
    </location>
</feature>
<keyword evidence="5" id="KW-0378">Hydrolase</keyword>
<reference evidence="13" key="1">
    <citation type="submission" date="2020-05" db="EMBL/GenBank/DDBJ databases">
        <title>Phylogenomic resolution of chytrid fungi.</title>
        <authorList>
            <person name="Stajich J.E."/>
            <person name="Amses K."/>
            <person name="Simmons R."/>
            <person name="Seto K."/>
            <person name="Myers J."/>
            <person name="Bonds A."/>
            <person name="Quandt C.A."/>
            <person name="Barry K."/>
            <person name="Liu P."/>
            <person name="Grigoriev I."/>
            <person name="Longcore J.E."/>
            <person name="James T.Y."/>
        </authorList>
    </citation>
    <scope>NUCLEOTIDE SEQUENCE</scope>
    <source>
        <strain evidence="13">JEL0476</strain>
    </source>
</reference>
<dbReference type="Proteomes" id="UP001211065">
    <property type="component" value="Unassembled WGS sequence"/>
</dbReference>
<evidence type="ECO:0000256" key="8">
    <source>
        <dbReference type="ARBA" id="ARBA00047761"/>
    </source>
</evidence>
<dbReference type="EMBL" id="JADGJW010001275">
    <property type="protein sequence ID" value="KAJ3204680.1"/>
    <property type="molecule type" value="Genomic_DNA"/>
</dbReference>
<dbReference type="PANTHER" id="PTHR14919:SF0">
    <property type="entry name" value="SPERM FLAGELLAR PROTEIN 2"/>
    <property type="match status" value="1"/>
</dbReference>
<evidence type="ECO:0000313" key="13">
    <source>
        <dbReference type="EMBL" id="KAJ3204680.1"/>
    </source>
</evidence>
<comment type="catalytic activity">
    <reaction evidence="9">
        <text>O-phospho-L-threonyl-[protein] + H2O = L-threonyl-[protein] + phosphate</text>
        <dbReference type="Rhea" id="RHEA:47004"/>
        <dbReference type="Rhea" id="RHEA-COMP:11060"/>
        <dbReference type="Rhea" id="RHEA-COMP:11605"/>
        <dbReference type="ChEBI" id="CHEBI:15377"/>
        <dbReference type="ChEBI" id="CHEBI:30013"/>
        <dbReference type="ChEBI" id="CHEBI:43474"/>
        <dbReference type="ChEBI" id="CHEBI:61977"/>
        <dbReference type="EC" id="3.1.3.16"/>
    </reaction>
</comment>
<dbReference type="GO" id="GO:0005847">
    <property type="term" value="C:mRNA cleavage and polyadenylation specificity factor complex"/>
    <property type="evidence" value="ECO:0007669"/>
    <property type="project" value="UniProtKB-ARBA"/>
</dbReference>
<feature type="compositionally biased region" description="Polar residues" evidence="11">
    <location>
        <begin position="772"/>
        <end position="781"/>
    </location>
</feature>
<keyword evidence="10" id="KW-0175">Coiled coil</keyword>
<dbReference type="AlphaFoldDB" id="A0AAD5TUA9"/>
<comment type="caution">
    <text evidence="13">The sequence shown here is derived from an EMBL/GenBank/DDBJ whole genome shotgun (WGS) entry which is preliminary data.</text>
</comment>
<evidence type="ECO:0000256" key="10">
    <source>
        <dbReference type="SAM" id="Coils"/>
    </source>
</evidence>
<dbReference type="InterPro" id="IPR027417">
    <property type="entry name" value="P-loop_NTPase"/>
</dbReference>
<dbReference type="InterPro" id="IPR052634">
    <property type="entry name" value="Sperm_flagellar-bone_growth"/>
</dbReference>
<keyword evidence="6" id="KW-0904">Protein phosphatase</keyword>
<dbReference type="Gene3D" id="3.40.50.2300">
    <property type="match status" value="2"/>
</dbReference>
<comment type="catalytic activity">
    <reaction evidence="8">
        <text>O-phospho-L-seryl-[protein] + H2O = L-seryl-[protein] + phosphate</text>
        <dbReference type="Rhea" id="RHEA:20629"/>
        <dbReference type="Rhea" id="RHEA-COMP:9863"/>
        <dbReference type="Rhea" id="RHEA-COMP:11604"/>
        <dbReference type="ChEBI" id="CHEBI:15377"/>
        <dbReference type="ChEBI" id="CHEBI:29999"/>
        <dbReference type="ChEBI" id="CHEBI:43474"/>
        <dbReference type="ChEBI" id="CHEBI:83421"/>
        <dbReference type="EC" id="3.1.3.16"/>
    </reaction>
</comment>
<dbReference type="GO" id="GO:0031124">
    <property type="term" value="P:mRNA 3'-end processing"/>
    <property type="evidence" value="ECO:0007669"/>
    <property type="project" value="UniProtKB-ARBA"/>
</dbReference>
<evidence type="ECO:0000256" key="11">
    <source>
        <dbReference type="SAM" id="MobiDB-lite"/>
    </source>
</evidence>
<dbReference type="InterPro" id="IPR006811">
    <property type="entry name" value="RNA_pol_II_suA"/>
</dbReference>
<dbReference type="Pfam" id="PF04722">
    <property type="entry name" value="Ssu72"/>
    <property type="match status" value="1"/>
</dbReference>
<evidence type="ECO:0000256" key="5">
    <source>
        <dbReference type="ARBA" id="ARBA00022801"/>
    </source>
</evidence>
<keyword evidence="7" id="KW-0539">Nucleus</keyword>
<proteinExistence type="inferred from homology"/>
<evidence type="ECO:0000256" key="4">
    <source>
        <dbReference type="ARBA" id="ARBA00022664"/>
    </source>
</evidence>
<dbReference type="EC" id="3.1.3.16" evidence="3"/>
<protein>
    <recommendedName>
        <fullName evidence="3">protein-serine/threonine phosphatase</fullName>
        <ecNumber evidence="3">3.1.3.16</ecNumber>
    </recommendedName>
</protein>
<gene>
    <name evidence="13" type="primary">SSU72</name>
    <name evidence="13" type="ORF">HK099_001056</name>
</gene>
<evidence type="ECO:0000256" key="9">
    <source>
        <dbReference type="ARBA" id="ARBA00048336"/>
    </source>
</evidence>
<dbReference type="Gene3D" id="3.40.50.300">
    <property type="entry name" value="P-loop containing nucleotide triphosphate hydrolases"/>
    <property type="match status" value="1"/>
</dbReference>
<evidence type="ECO:0000256" key="1">
    <source>
        <dbReference type="ARBA" id="ARBA00004123"/>
    </source>
</evidence>
<feature type="region of interest" description="Disordered" evidence="11">
    <location>
        <begin position="866"/>
        <end position="896"/>
    </location>
</feature>
<dbReference type="PANTHER" id="PTHR14919">
    <property type="entry name" value="KPL2-RELATED"/>
    <property type="match status" value="1"/>
</dbReference>
<feature type="region of interest" description="Disordered" evidence="11">
    <location>
        <begin position="768"/>
        <end position="789"/>
    </location>
</feature>
<feature type="coiled-coil region" evidence="10">
    <location>
        <begin position="284"/>
        <end position="330"/>
    </location>
</feature>
<dbReference type="Pfam" id="PF22946">
    <property type="entry name" value="SPEF2_D5"/>
    <property type="match status" value="1"/>
</dbReference>
<evidence type="ECO:0000256" key="2">
    <source>
        <dbReference type="ARBA" id="ARBA00008978"/>
    </source>
</evidence>
<sequence>MNAVSNFRLAVICASNQNRSMDAHCKLLENGFECSSFGTGSQVRMPGPTIDKPNNYDFGTPYEYMYNDLQKKDKNLYTQNGLLKMLDRNRKIKTAPERFQDNHDIFDILITCEERCFDSVLDELANRGGNLNIPVCVINVEIKDNHEDAFIAVLPVLPKFQFNNPSKKEFNEQQHRYFSELLRSKLKRGDTINITKTDDNKKFNISEKPNELKKKKNFNIKQLKTINQPEPFFVDNSELNTFIPNKKREIPLWDDATTLQSLTDSTNSAKFSFSSDFNGTNNFKEKLKADKEKLLQKKNLEKINNFFDEVNDFESKLNSIKKTKAMLTRKKSNNNKEFLLNPSIEDANNASKKEDEEIDDTKFQETNCFNVEKDEEEKDESDEIKRFLASKAGLDSISHLKTIRKNAPSSAETKSLLKKQLGNIRIKKIEEISARNDREQKRRKLILEKKKQEEMDKVRVDELMIERIMTLSKQEKRIVEQLSQVRHEKDLMRENRNFREVQYNERRKRDFEEAIEREHDLFSKHQEEYVEKTQLQLFQHQEILDQKALEKHTENVFICEKLLDQIINLAFKVSEYGELNDKAELPKKLLRQWKTLFLHDKPVDGKFGVDIDQDQIGAENMQNKESTTISEVEIVNENEDDESTLQQSQKQISKLDKTSIELLDEEEFRDYLNGEGDWGFQNDISEKMKSQITPLATLVDILFDLTAIPEPVIDKKHFANIPIKLAIIGKPFSGKTVISKMLAEQYGLHIISVEDLITSAINEANKTEQESLNRSNFQLPKTPSAGKKGFSKAQIGAKIQLSMMEGKSPEDSHLVSLVADAMQNLPKSESEKFSGCILLNFPRNRLQAQLLEKELSGYEDPKPIKLGHLKRGLNTTKDNSVSPFSGKGEAEVEQNRKRSMIAPVENKTENKRTICQSGIDMVILLDVDNETAIKRSAGRRLDSITNEEYHLEFNPPPTEAPGLNERLSGVVDDGN</sequence>
<keyword evidence="14" id="KW-1185">Reference proteome</keyword>
<evidence type="ECO:0000256" key="6">
    <source>
        <dbReference type="ARBA" id="ARBA00022912"/>
    </source>
</evidence>
<feature type="domain" description="CPC1/SPEF2" evidence="12">
    <location>
        <begin position="469"/>
        <end position="602"/>
    </location>
</feature>
<feature type="region of interest" description="Disordered" evidence="11">
    <location>
        <begin position="952"/>
        <end position="975"/>
    </location>
</feature>
<organism evidence="13 14">
    <name type="scientific">Clydaea vesicula</name>
    <dbReference type="NCBI Taxonomy" id="447962"/>
    <lineage>
        <taxon>Eukaryota</taxon>
        <taxon>Fungi</taxon>
        <taxon>Fungi incertae sedis</taxon>
        <taxon>Chytridiomycota</taxon>
        <taxon>Chytridiomycota incertae sedis</taxon>
        <taxon>Chytridiomycetes</taxon>
        <taxon>Lobulomycetales</taxon>
        <taxon>Lobulomycetaceae</taxon>
        <taxon>Clydaea</taxon>
    </lineage>
</organism>
<keyword evidence="4" id="KW-0507">mRNA processing</keyword>
<evidence type="ECO:0000313" key="14">
    <source>
        <dbReference type="Proteomes" id="UP001211065"/>
    </source>
</evidence>
<dbReference type="InterPro" id="IPR054517">
    <property type="entry name" value="SPEF2_D5"/>
</dbReference>
<comment type="similarity">
    <text evidence="2">Belongs to the SSU72 phosphatase family.</text>
</comment>
<evidence type="ECO:0000259" key="12">
    <source>
        <dbReference type="Pfam" id="PF22946"/>
    </source>
</evidence>